<keyword evidence="3 6" id="KW-0812">Transmembrane</keyword>
<feature type="transmembrane region" description="Helical" evidence="6">
    <location>
        <begin position="158"/>
        <end position="176"/>
    </location>
</feature>
<feature type="transmembrane region" description="Helical" evidence="6">
    <location>
        <begin position="133"/>
        <end position="151"/>
    </location>
</feature>
<protein>
    <submittedName>
        <fullName evidence="8">Cytochrome c oxidase assembly factor CtaG/putative copper export protein</fullName>
    </submittedName>
</protein>
<keyword evidence="4 6" id="KW-1133">Transmembrane helix</keyword>
<keyword evidence="2" id="KW-1003">Cell membrane</keyword>
<feature type="transmembrane region" description="Helical" evidence="6">
    <location>
        <begin position="224"/>
        <end position="249"/>
    </location>
</feature>
<evidence type="ECO:0000256" key="5">
    <source>
        <dbReference type="ARBA" id="ARBA00023136"/>
    </source>
</evidence>
<proteinExistence type="predicted"/>
<feature type="transmembrane region" description="Helical" evidence="6">
    <location>
        <begin position="479"/>
        <end position="500"/>
    </location>
</feature>
<feature type="transmembrane region" description="Helical" evidence="6">
    <location>
        <begin position="550"/>
        <end position="579"/>
    </location>
</feature>
<dbReference type="InterPro" id="IPR032694">
    <property type="entry name" value="CopC/D"/>
</dbReference>
<organism evidence="8 9">
    <name type="scientific">Antiquaquibacter oligotrophicus</name>
    <dbReference type="NCBI Taxonomy" id="2880260"/>
    <lineage>
        <taxon>Bacteria</taxon>
        <taxon>Bacillati</taxon>
        <taxon>Actinomycetota</taxon>
        <taxon>Actinomycetes</taxon>
        <taxon>Micrococcales</taxon>
        <taxon>Microbacteriaceae</taxon>
        <taxon>Antiquaquibacter</taxon>
    </lineage>
</organism>
<feature type="transmembrane region" description="Helical" evidence="6">
    <location>
        <begin position="396"/>
        <end position="414"/>
    </location>
</feature>
<comment type="subcellular location">
    <subcellularLocation>
        <location evidence="1">Cell membrane</location>
        <topology evidence="1">Multi-pass membrane protein</topology>
    </subcellularLocation>
</comment>
<name>A0ABT6KR25_9MICO</name>
<evidence type="ECO:0000256" key="1">
    <source>
        <dbReference type="ARBA" id="ARBA00004651"/>
    </source>
</evidence>
<dbReference type="RefSeq" id="WP_322134714.1">
    <property type="nucleotide sequence ID" value="NZ_CP085036.1"/>
</dbReference>
<dbReference type="InterPro" id="IPR019108">
    <property type="entry name" value="Caa3_assmbl_CtaG-rel"/>
</dbReference>
<evidence type="ECO:0000313" key="8">
    <source>
        <dbReference type="EMBL" id="MDH6182437.1"/>
    </source>
</evidence>
<feature type="transmembrane region" description="Helical" evidence="6">
    <location>
        <begin position="300"/>
        <end position="323"/>
    </location>
</feature>
<accession>A0ABT6KR25</accession>
<dbReference type="Proteomes" id="UP001160142">
    <property type="component" value="Unassembled WGS sequence"/>
</dbReference>
<sequence length="657" mass="70734">MPRTVKIAAPAILVLAALGTLLAGLAYGGGADAPLLLDPGAVTRYGLPISKLLVNLAAAGTVGALVLACFALNSAKPEYDRALDVAAASAAVWTVASGATGLYTFLSVFSLPFRFDSEFGEQLANFLTATELGQAWLTSTLVAAAVTALAFAVRNQTVLAFVAALALYGLLPPTLQGHRGGTADHDAASTSLYLHVVFAAVWLGGLLTLVIIRSTLDRGRLVTVLLRYSSLALLAFIVVAVSGYVSALIRVQTIDNLWTPYGVLVIAKVVALVALGLFGAMQRRWMIGRLQRTPGSDKPWFTALVLAELAFMGIASGVAAALARTATPVAEVTAEDLADPTPAEILTGRELPPPPDFVNYFTLFNVDLLWLLAAAFGIIFYVWGVLRLRARGDKWPIYRTVLWVVGMLVLFWATNGGVNLYSKFLFSSHMISHMTIGMIVPVFLVAGAPITLALRAIHKRDDGSRGIREWLMLLVHSRFFAVLANPIVAAALFTFSLWIFYYTPLFSFATTNHVGHELMVVHFLLVGYLFVSSLIGIDPAPSRLPYPIRLVVLLATMALHAFFGLAIMSGTGLLLANWYGAMGWDTGVSAIADQQAGGGIAWSVGEIPNLIIALVIVYQWSRSDKRETKRRDRQADRDGDAELKAYNEMLAERAKRG</sequence>
<dbReference type="InterPro" id="IPR008457">
    <property type="entry name" value="Cu-R_CopD_dom"/>
</dbReference>
<evidence type="ECO:0000313" key="9">
    <source>
        <dbReference type="Proteomes" id="UP001160142"/>
    </source>
</evidence>
<dbReference type="Pfam" id="PF09678">
    <property type="entry name" value="Caa3_CtaG"/>
    <property type="match status" value="1"/>
</dbReference>
<dbReference type="Pfam" id="PF05425">
    <property type="entry name" value="CopD"/>
    <property type="match status" value="1"/>
</dbReference>
<feature type="transmembrane region" description="Helical" evidence="6">
    <location>
        <begin position="85"/>
        <end position="113"/>
    </location>
</feature>
<keyword evidence="9" id="KW-1185">Reference proteome</keyword>
<feature type="transmembrane region" description="Helical" evidence="6">
    <location>
        <begin position="52"/>
        <end position="73"/>
    </location>
</feature>
<dbReference type="PANTHER" id="PTHR34820">
    <property type="entry name" value="INNER MEMBRANE PROTEIN YEBZ"/>
    <property type="match status" value="1"/>
</dbReference>
<evidence type="ECO:0000256" key="6">
    <source>
        <dbReference type="SAM" id="Phobius"/>
    </source>
</evidence>
<dbReference type="PANTHER" id="PTHR34820:SF4">
    <property type="entry name" value="INNER MEMBRANE PROTEIN YEBZ"/>
    <property type="match status" value="1"/>
</dbReference>
<feature type="transmembrane region" description="Helical" evidence="6">
    <location>
        <begin position="434"/>
        <end position="458"/>
    </location>
</feature>
<evidence type="ECO:0000256" key="3">
    <source>
        <dbReference type="ARBA" id="ARBA00022692"/>
    </source>
</evidence>
<dbReference type="EMBL" id="JARXVQ010000001">
    <property type="protein sequence ID" value="MDH6182437.1"/>
    <property type="molecule type" value="Genomic_DNA"/>
</dbReference>
<comment type="caution">
    <text evidence="8">The sequence shown here is derived from an EMBL/GenBank/DDBJ whole genome shotgun (WGS) entry which is preliminary data.</text>
</comment>
<evidence type="ECO:0000256" key="2">
    <source>
        <dbReference type="ARBA" id="ARBA00022475"/>
    </source>
</evidence>
<gene>
    <name evidence="8" type="ORF">M2152_002619</name>
</gene>
<evidence type="ECO:0000256" key="4">
    <source>
        <dbReference type="ARBA" id="ARBA00022989"/>
    </source>
</evidence>
<keyword evidence="5 6" id="KW-0472">Membrane</keyword>
<feature type="transmembrane region" description="Helical" evidence="6">
    <location>
        <begin position="261"/>
        <end position="280"/>
    </location>
</feature>
<feature type="transmembrane region" description="Helical" evidence="6">
    <location>
        <begin position="360"/>
        <end position="384"/>
    </location>
</feature>
<feature type="transmembrane region" description="Helical" evidence="6">
    <location>
        <begin position="192"/>
        <end position="212"/>
    </location>
</feature>
<feature type="transmembrane region" description="Helical" evidence="6">
    <location>
        <begin position="520"/>
        <end position="538"/>
    </location>
</feature>
<feature type="transmembrane region" description="Helical" evidence="6">
    <location>
        <begin position="599"/>
        <end position="621"/>
    </location>
</feature>
<feature type="domain" description="Copper resistance protein D" evidence="7">
    <location>
        <begin position="224"/>
        <end position="322"/>
    </location>
</feature>
<reference evidence="8 9" key="1">
    <citation type="submission" date="2023-04" db="EMBL/GenBank/DDBJ databases">
        <title>Genome Encyclopedia of Bacteria and Archaea VI: Functional Genomics of Type Strains.</title>
        <authorList>
            <person name="Whitman W."/>
        </authorList>
    </citation>
    <scope>NUCLEOTIDE SEQUENCE [LARGE SCALE GENOMIC DNA]</scope>
    <source>
        <strain evidence="8 9">SG_E_30_P1</strain>
    </source>
</reference>
<evidence type="ECO:0000259" key="7">
    <source>
        <dbReference type="Pfam" id="PF05425"/>
    </source>
</evidence>